<gene>
    <name evidence="2" type="ORF">N7482_000761</name>
</gene>
<dbReference type="OrthoDB" id="2142759at2759"/>
<dbReference type="GeneID" id="81422062"/>
<dbReference type="RefSeq" id="XP_056546492.1">
    <property type="nucleotide sequence ID" value="XM_056682886.1"/>
</dbReference>
<accession>A0A9W9IES0</accession>
<reference evidence="2" key="1">
    <citation type="submission" date="2022-11" db="EMBL/GenBank/DDBJ databases">
        <authorList>
            <person name="Petersen C."/>
        </authorList>
    </citation>
    <scope>NUCLEOTIDE SEQUENCE</scope>
    <source>
        <strain evidence="2">IBT 26290</strain>
    </source>
</reference>
<sequence>MLREDRQTLVSPGNYIVRDHEDQTPITVQLTTKKAPRRVTTKDQSSGSLGQTTLFRRTIRARDTICAISKGSAMVTKSDKPYRGLTASHIFPTSQLEEWNRHNYRLYITDPSPATEIGQSGLYSPQNGLLLSTTVHEDFDAFLVGVDPDADYKIIIFGGDPTGLGGARLKDSARNGTNPNNRVSAELLRWHLRMCVYSNMKANADPGPEWEEDLGSDDMGQILEQPDAGERMEVELFTRLGPRVA</sequence>
<protein>
    <recommendedName>
        <fullName evidence="1">HNH nuclease domain-containing protein</fullName>
    </recommendedName>
</protein>
<evidence type="ECO:0000313" key="2">
    <source>
        <dbReference type="EMBL" id="KAJ5174884.1"/>
    </source>
</evidence>
<dbReference type="Pfam" id="PF13391">
    <property type="entry name" value="HNH_2"/>
    <property type="match status" value="1"/>
</dbReference>
<dbReference type="Proteomes" id="UP001149163">
    <property type="component" value="Unassembled WGS sequence"/>
</dbReference>
<dbReference type="InterPro" id="IPR003615">
    <property type="entry name" value="HNH_nuc"/>
</dbReference>
<reference evidence="2" key="2">
    <citation type="journal article" date="2023" name="IMA Fungus">
        <title>Comparative genomic study of the Penicillium genus elucidates a diverse pangenome and 15 lateral gene transfer events.</title>
        <authorList>
            <person name="Petersen C."/>
            <person name="Sorensen T."/>
            <person name="Nielsen M.R."/>
            <person name="Sondergaard T.E."/>
            <person name="Sorensen J.L."/>
            <person name="Fitzpatrick D.A."/>
            <person name="Frisvad J.C."/>
            <person name="Nielsen K.L."/>
        </authorList>
    </citation>
    <scope>NUCLEOTIDE SEQUENCE</scope>
    <source>
        <strain evidence="2">IBT 26290</strain>
    </source>
</reference>
<comment type="caution">
    <text evidence="2">The sequence shown here is derived from an EMBL/GenBank/DDBJ whole genome shotgun (WGS) entry which is preliminary data.</text>
</comment>
<evidence type="ECO:0000313" key="3">
    <source>
        <dbReference type="Proteomes" id="UP001149163"/>
    </source>
</evidence>
<dbReference type="AlphaFoldDB" id="A0A9W9IES0"/>
<dbReference type="EMBL" id="JAPQKN010000001">
    <property type="protein sequence ID" value="KAJ5174884.1"/>
    <property type="molecule type" value="Genomic_DNA"/>
</dbReference>
<proteinExistence type="predicted"/>
<keyword evidence="3" id="KW-1185">Reference proteome</keyword>
<organism evidence="2 3">
    <name type="scientific">Penicillium canariense</name>
    <dbReference type="NCBI Taxonomy" id="189055"/>
    <lineage>
        <taxon>Eukaryota</taxon>
        <taxon>Fungi</taxon>
        <taxon>Dikarya</taxon>
        <taxon>Ascomycota</taxon>
        <taxon>Pezizomycotina</taxon>
        <taxon>Eurotiomycetes</taxon>
        <taxon>Eurotiomycetidae</taxon>
        <taxon>Eurotiales</taxon>
        <taxon>Aspergillaceae</taxon>
        <taxon>Penicillium</taxon>
    </lineage>
</organism>
<name>A0A9W9IES0_9EURO</name>
<evidence type="ECO:0000259" key="1">
    <source>
        <dbReference type="Pfam" id="PF13391"/>
    </source>
</evidence>
<feature type="domain" description="HNH nuclease" evidence="1">
    <location>
        <begin position="74"/>
        <end position="147"/>
    </location>
</feature>